<dbReference type="PANTHER" id="PTHR36930">
    <property type="entry name" value="METAL-SULFUR CLUSTER BIOSYNTHESIS PROTEINS YUAD-RELATED"/>
    <property type="match status" value="1"/>
</dbReference>
<dbReference type="PANTHER" id="PTHR36930:SF1">
    <property type="entry name" value="MOSC DOMAIN-CONTAINING PROTEIN"/>
    <property type="match status" value="1"/>
</dbReference>
<dbReference type="GO" id="GO:0030151">
    <property type="term" value="F:molybdenum ion binding"/>
    <property type="evidence" value="ECO:0007669"/>
    <property type="project" value="InterPro"/>
</dbReference>
<accession>A0A9D7SZ40</accession>
<dbReference type="AlphaFoldDB" id="A0A9D7SZ40"/>
<name>A0A9D7SZ40_9BACT</name>
<dbReference type="InterPro" id="IPR052716">
    <property type="entry name" value="MOSC_domain"/>
</dbReference>
<sequence length="145" mass="15803">MASIKSILIRPERRANPIRISEAKINSTGIEGDHYAKPDGSRQVTIIAEDLLAEMTGIIGFQGDAHMACRRNILVESLPKENLTGKYIAFGEDVILEITGYCTPCSRMEENFGKGAIDAFSQRAGWAARVISEGSISTGDLVKFL</sequence>
<evidence type="ECO:0000313" key="3">
    <source>
        <dbReference type="Proteomes" id="UP000808337"/>
    </source>
</evidence>
<dbReference type="EMBL" id="JADKGY010000031">
    <property type="protein sequence ID" value="MBK9984809.1"/>
    <property type="molecule type" value="Genomic_DNA"/>
</dbReference>
<dbReference type="Gene3D" id="2.40.33.20">
    <property type="entry name" value="PK beta-barrel domain-like"/>
    <property type="match status" value="1"/>
</dbReference>
<dbReference type="SUPFAM" id="SSF50800">
    <property type="entry name" value="PK beta-barrel domain-like"/>
    <property type="match status" value="1"/>
</dbReference>
<gene>
    <name evidence="2" type="ORF">IPP15_21005</name>
</gene>
<dbReference type="GO" id="GO:0030170">
    <property type="term" value="F:pyridoxal phosphate binding"/>
    <property type="evidence" value="ECO:0007669"/>
    <property type="project" value="InterPro"/>
</dbReference>
<evidence type="ECO:0000259" key="1">
    <source>
        <dbReference type="PROSITE" id="PS51340"/>
    </source>
</evidence>
<reference evidence="2 3" key="1">
    <citation type="submission" date="2020-10" db="EMBL/GenBank/DDBJ databases">
        <title>Connecting structure to function with the recovery of over 1000 high-quality activated sludge metagenome-assembled genomes encoding full-length rRNA genes using long-read sequencing.</title>
        <authorList>
            <person name="Singleton C.M."/>
            <person name="Petriglieri F."/>
            <person name="Kristensen J.M."/>
            <person name="Kirkegaard R.H."/>
            <person name="Michaelsen T.Y."/>
            <person name="Andersen M.H."/>
            <person name="Karst S.M."/>
            <person name="Dueholm M.S."/>
            <person name="Nielsen P.H."/>
            <person name="Albertsen M."/>
        </authorList>
    </citation>
    <scope>NUCLEOTIDE SEQUENCE [LARGE SCALE GENOMIC DNA]</scope>
    <source>
        <strain evidence="2">Ribe_18-Q3-R11-54_MAXAC.273</strain>
    </source>
</reference>
<comment type="caution">
    <text evidence="2">The sequence shown here is derived from an EMBL/GenBank/DDBJ whole genome shotgun (WGS) entry which is preliminary data.</text>
</comment>
<dbReference type="InterPro" id="IPR011037">
    <property type="entry name" value="Pyrv_Knase-like_insert_dom_sf"/>
</dbReference>
<dbReference type="PROSITE" id="PS51340">
    <property type="entry name" value="MOSC"/>
    <property type="match status" value="1"/>
</dbReference>
<dbReference type="InterPro" id="IPR005302">
    <property type="entry name" value="MoCF_Sase_C"/>
</dbReference>
<protein>
    <submittedName>
        <fullName evidence="2">MOSC domain-containing protein</fullName>
    </submittedName>
</protein>
<dbReference type="GO" id="GO:0003824">
    <property type="term" value="F:catalytic activity"/>
    <property type="evidence" value="ECO:0007669"/>
    <property type="project" value="InterPro"/>
</dbReference>
<proteinExistence type="predicted"/>
<dbReference type="Pfam" id="PF03473">
    <property type="entry name" value="MOSC"/>
    <property type="match status" value="1"/>
</dbReference>
<feature type="domain" description="MOSC" evidence="1">
    <location>
        <begin position="10"/>
        <end position="145"/>
    </location>
</feature>
<organism evidence="2 3">
    <name type="scientific">Candidatus Opimibacter skivensis</name>
    <dbReference type="NCBI Taxonomy" id="2982028"/>
    <lineage>
        <taxon>Bacteria</taxon>
        <taxon>Pseudomonadati</taxon>
        <taxon>Bacteroidota</taxon>
        <taxon>Saprospiria</taxon>
        <taxon>Saprospirales</taxon>
        <taxon>Saprospiraceae</taxon>
        <taxon>Candidatus Opimibacter</taxon>
    </lineage>
</organism>
<dbReference type="Proteomes" id="UP000808337">
    <property type="component" value="Unassembled WGS sequence"/>
</dbReference>
<evidence type="ECO:0000313" key="2">
    <source>
        <dbReference type="EMBL" id="MBK9984809.1"/>
    </source>
</evidence>